<reference evidence="1 2" key="1">
    <citation type="submission" date="2020-04" db="EMBL/GenBank/DDBJ databases">
        <authorList>
            <person name="Wallbank WR R."/>
            <person name="Pardo Diaz C."/>
            <person name="Kozak K."/>
            <person name="Martin S."/>
            <person name="Jiggins C."/>
            <person name="Moest M."/>
            <person name="Warren A I."/>
            <person name="Byers J.R.P. K."/>
            <person name="Montejo-Kovacevich G."/>
            <person name="Yen C E."/>
        </authorList>
    </citation>
    <scope>NUCLEOTIDE SEQUENCE [LARGE SCALE GENOMIC DNA]</scope>
</reference>
<dbReference type="AlphaFoldDB" id="A0A8S0ZRA4"/>
<evidence type="ECO:0000313" key="1">
    <source>
        <dbReference type="EMBL" id="CAB3236965.1"/>
    </source>
</evidence>
<dbReference type="OrthoDB" id="1882547at2759"/>
<protein>
    <submittedName>
        <fullName evidence="1">Uncharacterized protein</fullName>
    </submittedName>
</protein>
<organism evidence="1 2">
    <name type="scientific">Arctia plantaginis</name>
    <name type="common">Wood tiger moth</name>
    <name type="synonym">Phalaena plantaginis</name>
    <dbReference type="NCBI Taxonomy" id="874455"/>
    <lineage>
        <taxon>Eukaryota</taxon>
        <taxon>Metazoa</taxon>
        <taxon>Ecdysozoa</taxon>
        <taxon>Arthropoda</taxon>
        <taxon>Hexapoda</taxon>
        <taxon>Insecta</taxon>
        <taxon>Pterygota</taxon>
        <taxon>Neoptera</taxon>
        <taxon>Endopterygota</taxon>
        <taxon>Lepidoptera</taxon>
        <taxon>Glossata</taxon>
        <taxon>Ditrysia</taxon>
        <taxon>Noctuoidea</taxon>
        <taxon>Erebidae</taxon>
        <taxon>Arctiinae</taxon>
        <taxon>Arctia</taxon>
    </lineage>
</organism>
<dbReference type="Proteomes" id="UP000494256">
    <property type="component" value="Unassembled WGS sequence"/>
</dbReference>
<name>A0A8S0ZRA4_ARCPL</name>
<gene>
    <name evidence="1" type="ORF">APLA_LOCUS7595</name>
</gene>
<comment type="caution">
    <text evidence="1">The sequence shown here is derived from an EMBL/GenBank/DDBJ whole genome shotgun (WGS) entry which is preliminary data.</text>
</comment>
<sequence>MLNADFSSAVEVLAPLIKRICTKEKLPDDWNKEMLINVLKKGDLALANAVIGEVSLCSRNRRRFSARLSCTSYRGPSNRLRHVKVDKYMVSTLRHWCPTEDHQLTESHL</sequence>
<evidence type="ECO:0000313" key="2">
    <source>
        <dbReference type="Proteomes" id="UP000494256"/>
    </source>
</evidence>
<accession>A0A8S0ZRA4</accession>
<proteinExistence type="predicted"/>
<dbReference type="EMBL" id="CADEBD010000303">
    <property type="protein sequence ID" value="CAB3236965.1"/>
    <property type="molecule type" value="Genomic_DNA"/>
</dbReference>